<protein>
    <recommendedName>
        <fullName evidence="4">Nuclear transport factor 2 family protein</fullName>
    </recommendedName>
</protein>
<feature type="chain" id="PRO_5045344600" description="Nuclear transport factor 2 family protein" evidence="1">
    <location>
        <begin position="20"/>
        <end position="155"/>
    </location>
</feature>
<keyword evidence="3" id="KW-1185">Reference proteome</keyword>
<evidence type="ECO:0000313" key="2">
    <source>
        <dbReference type="EMBL" id="QWG09690.1"/>
    </source>
</evidence>
<keyword evidence="1" id="KW-0732">Signal</keyword>
<dbReference type="EMBL" id="CP076129">
    <property type="protein sequence ID" value="QWG09690.1"/>
    <property type="molecule type" value="Genomic_DNA"/>
</dbReference>
<reference evidence="2 3" key="1">
    <citation type="submission" date="2021-05" db="EMBL/GenBank/DDBJ databases">
        <title>Comparative genomic studies on the polysaccharide-degrading batcterial strains of the Flammeovirga genus.</title>
        <authorList>
            <person name="Zewei F."/>
            <person name="Zheng Z."/>
            <person name="Yu L."/>
            <person name="Ruyue G."/>
            <person name="Yanhong M."/>
            <person name="Yuanyuan C."/>
            <person name="Jingyan G."/>
            <person name="Wenjun H."/>
        </authorList>
    </citation>
    <scope>NUCLEOTIDE SEQUENCE [LARGE SCALE GENOMIC DNA]</scope>
    <source>
        <strain evidence="2 3">YS10</strain>
    </source>
</reference>
<dbReference type="RefSeq" id="WP_144076358.1">
    <property type="nucleotide sequence ID" value="NZ_CP076129.1"/>
</dbReference>
<evidence type="ECO:0000256" key="1">
    <source>
        <dbReference type="SAM" id="SignalP"/>
    </source>
</evidence>
<sequence length="155" mass="18554">MKKRIFSFILLMIPFISFAQNKLDHQEAKDYVDYYIYAYNIDTPTQVNKSIVSDGAYLSNRDIHFDYSVFINPKSDYPTRKDFYKFLLEIAYANTQRLEILHNEYTANYDIIISYYFEDDSCLVIYENTNHLTKVCYFNAEKNLIKTLEYKNSRS</sequence>
<accession>A0ABX8H1I2</accession>
<evidence type="ECO:0000313" key="3">
    <source>
        <dbReference type="Proteomes" id="UP000682802"/>
    </source>
</evidence>
<name>A0ABX8H1I2_9BACT</name>
<evidence type="ECO:0008006" key="4">
    <source>
        <dbReference type="Google" id="ProtNLM"/>
    </source>
</evidence>
<gene>
    <name evidence="2" type="ORF">KM029_24105</name>
</gene>
<proteinExistence type="predicted"/>
<organism evidence="2 3">
    <name type="scientific">Flammeovirga kamogawensis</name>
    <dbReference type="NCBI Taxonomy" id="373891"/>
    <lineage>
        <taxon>Bacteria</taxon>
        <taxon>Pseudomonadati</taxon>
        <taxon>Bacteroidota</taxon>
        <taxon>Cytophagia</taxon>
        <taxon>Cytophagales</taxon>
        <taxon>Flammeovirgaceae</taxon>
        <taxon>Flammeovirga</taxon>
    </lineage>
</organism>
<dbReference type="Proteomes" id="UP000682802">
    <property type="component" value="Chromosome 2"/>
</dbReference>
<feature type="signal peptide" evidence="1">
    <location>
        <begin position="1"/>
        <end position="19"/>
    </location>
</feature>